<evidence type="ECO:0000313" key="4">
    <source>
        <dbReference type="EMBL" id="AXI80276.1"/>
    </source>
</evidence>
<dbReference type="OrthoDB" id="9804661at2"/>
<proteinExistence type="inferred from homology"/>
<dbReference type="EMBL" id="CP031264">
    <property type="protein sequence ID" value="AXI80276.1"/>
    <property type="molecule type" value="Genomic_DNA"/>
</dbReference>
<evidence type="ECO:0000313" key="5">
    <source>
        <dbReference type="Proteomes" id="UP000249340"/>
    </source>
</evidence>
<dbReference type="PANTHER" id="PTHR31683:SF18">
    <property type="entry name" value="PECTATE LYASE 21-RELATED"/>
    <property type="match status" value="1"/>
</dbReference>
<dbReference type="GO" id="GO:0030570">
    <property type="term" value="F:pectate lyase activity"/>
    <property type="evidence" value="ECO:0007669"/>
    <property type="project" value="InterPro"/>
</dbReference>
<dbReference type="AlphaFoldDB" id="A0A345T2S1"/>
<dbReference type="SMART" id="SM00656">
    <property type="entry name" value="Amb_all"/>
    <property type="match status" value="1"/>
</dbReference>
<evidence type="ECO:0000259" key="3">
    <source>
        <dbReference type="SMART" id="SM00656"/>
    </source>
</evidence>
<protein>
    <submittedName>
        <fullName evidence="4">Pectate lyase</fullName>
    </submittedName>
</protein>
<accession>A0A345T2S1</accession>
<dbReference type="GO" id="GO:0005576">
    <property type="term" value="C:extracellular region"/>
    <property type="evidence" value="ECO:0007669"/>
    <property type="project" value="UniProtKB-SubCell"/>
</dbReference>
<organism evidence="4 5">
    <name type="scientific">Peterkaempfera bronchialis</name>
    <dbReference type="NCBI Taxonomy" id="2126346"/>
    <lineage>
        <taxon>Bacteria</taxon>
        <taxon>Bacillati</taxon>
        <taxon>Actinomycetota</taxon>
        <taxon>Actinomycetes</taxon>
        <taxon>Kitasatosporales</taxon>
        <taxon>Streptomycetaceae</taxon>
        <taxon>Peterkaempfera</taxon>
    </lineage>
</organism>
<gene>
    <name evidence="4" type="ORF">C7M71_025640</name>
</gene>
<dbReference type="Pfam" id="PF00544">
    <property type="entry name" value="Pectate_lyase_4"/>
    <property type="match status" value="1"/>
</dbReference>
<dbReference type="KEGG" id="stri:C7M71_025640"/>
<comment type="similarity">
    <text evidence="2">Belongs to the polysaccharide lyase 1 family.</text>
</comment>
<name>A0A345T2S1_9ACTN</name>
<dbReference type="GO" id="GO:0000272">
    <property type="term" value="P:polysaccharide catabolic process"/>
    <property type="evidence" value="ECO:0007669"/>
    <property type="project" value="UniProtKB-KW"/>
</dbReference>
<dbReference type="SUPFAM" id="SSF51126">
    <property type="entry name" value="Pectin lyase-like"/>
    <property type="match status" value="1"/>
</dbReference>
<dbReference type="InterPro" id="IPR045032">
    <property type="entry name" value="PEL"/>
</dbReference>
<dbReference type="Gene3D" id="2.160.20.10">
    <property type="entry name" value="Single-stranded right-handed beta-helix, Pectin lyase-like"/>
    <property type="match status" value="1"/>
</dbReference>
<evidence type="ECO:0000256" key="1">
    <source>
        <dbReference type="ARBA" id="ARBA00023239"/>
    </source>
</evidence>
<dbReference type="InterPro" id="IPR002022">
    <property type="entry name" value="Pec_lyase"/>
</dbReference>
<dbReference type="PANTHER" id="PTHR31683">
    <property type="entry name" value="PECTATE LYASE 18-RELATED"/>
    <property type="match status" value="1"/>
</dbReference>
<comment type="subcellular location">
    <subcellularLocation>
        <location evidence="2">Secreted</location>
    </subcellularLocation>
</comment>
<keyword evidence="2" id="KW-0624">Polysaccharide degradation</keyword>
<dbReference type="InterPro" id="IPR012334">
    <property type="entry name" value="Pectin_lyas_fold"/>
</dbReference>
<keyword evidence="2" id="KW-0119">Carbohydrate metabolism</keyword>
<dbReference type="Proteomes" id="UP000249340">
    <property type="component" value="Chromosome"/>
</dbReference>
<evidence type="ECO:0000256" key="2">
    <source>
        <dbReference type="RuleBase" id="RU361173"/>
    </source>
</evidence>
<dbReference type="InterPro" id="IPR011050">
    <property type="entry name" value="Pectin_lyase_fold/virulence"/>
</dbReference>
<keyword evidence="5" id="KW-1185">Reference proteome</keyword>
<feature type="domain" description="Pectate lyase" evidence="3">
    <location>
        <begin position="153"/>
        <end position="392"/>
    </location>
</feature>
<reference evidence="5" key="1">
    <citation type="submission" date="2018-07" db="EMBL/GenBank/DDBJ databases">
        <title>Streptacidiphilus bronchialis DSM 106435 chromosome.</title>
        <authorList>
            <person name="Batra D."/>
            <person name="Gulvik C.A."/>
        </authorList>
    </citation>
    <scope>NUCLEOTIDE SEQUENCE [LARGE SCALE GENOMIC DNA]</scope>
    <source>
        <strain evidence="5">DSM 106435</strain>
    </source>
</reference>
<keyword evidence="2" id="KW-0964">Secreted</keyword>
<sequence length="466" mass="49263">MNANGVHTYESRIRRTAVRLHPRARLAGTALGCAVLSLALTAAPAAAGGKQSVQPHWDRVGHAALAPRDGWGAATTGTTGGAAADAAHTSVVTSRAELVAALGGKNSGNGSNATPKIIYVKGTIDLNTDDAGTALSCADYATDGYNLADYLAAYNQQTWGTDRVPTGPLEDARKASQQKQAAQVQIRVGSNTTLVGIDGKARILGGGLLVKNVDNVIIRNLTFEDAADCFPAWDPTDDATGNWNSEYDSLALATATHVWVDHNTFTDGRNPDSAQPLHLGRPYQVHDGQLDITNGSDYVTASWNVFKDHDKTNLVGSSNSSTVDPGHLRVTFHHNKWDSTIQRAPRVRFGQVDVYNNHYVVDNPGEYEYSWGVGKESQIVAEHNYFTLTRGAKAAQAIHNWGGTAITASGNLVNGVRTDIVGAFNAANPDLALGTDAGWTPTLRAQVTPTALLPAVVGLLSGAGRL</sequence>
<keyword evidence="1 2" id="KW-0456">Lyase</keyword>